<dbReference type="EMBL" id="CP114066">
    <property type="protein sequence ID" value="WAT20417.1"/>
    <property type="molecule type" value="Genomic_DNA"/>
</dbReference>
<evidence type="ECO:0000256" key="1">
    <source>
        <dbReference type="SAM" id="Phobius"/>
    </source>
</evidence>
<reference evidence="2" key="1">
    <citation type="submission" date="2022-12" db="EMBL/GenBank/DDBJ databases">
        <title>Genomic of Bacillus halotolerans.</title>
        <authorList>
            <person name="Xu G."/>
            <person name="Ding Y."/>
        </authorList>
    </citation>
    <scope>NUCLEOTIDE SEQUENCE</scope>
    <source>
        <strain evidence="2">B13</strain>
    </source>
</reference>
<name>A0ABY7HXP5_9BACI</name>
<feature type="transmembrane region" description="Helical" evidence="1">
    <location>
        <begin position="21"/>
        <end position="37"/>
    </location>
</feature>
<organism evidence="2 3">
    <name type="scientific">Bacillus halotolerans</name>
    <dbReference type="NCBI Taxonomy" id="260554"/>
    <lineage>
        <taxon>Bacteria</taxon>
        <taxon>Bacillati</taxon>
        <taxon>Bacillota</taxon>
        <taxon>Bacilli</taxon>
        <taxon>Bacillales</taxon>
        <taxon>Bacillaceae</taxon>
        <taxon>Bacillus</taxon>
    </lineage>
</organism>
<accession>A0ABY7HXP5</accession>
<keyword evidence="1" id="KW-0472">Membrane</keyword>
<keyword evidence="1" id="KW-1133">Transmembrane helix</keyword>
<dbReference type="RefSeq" id="WP_128737603.1">
    <property type="nucleotide sequence ID" value="NZ_CP114066.1"/>
</dbReference>
<gene>
    <name evidence="2" type="ORF">O0R52_15810</name>
</gene>
<evidence type="ECO:0000313" key="3">
    <source>
        <dbReference type="Proteomes" id="UP001164713"/>
    </source>
</evidence>
<proteinExistence type="predicted"/>
<keyword evidence="1" id="KW-0812">Transmembrane</keyword>
<evidence type="ECO:0000313" key="2">
    <source>
        <dbReference type="EMBL" id="WAT20417.1"/>
    </source>
</evidence>
<feature type="transmembrane region" description="Helical" evidence="1">
    <location>
        <begin position="49"/>
        <end position="69"/>
    </location>
</feature>
<protein>
    <submittedName>
        <fullName evidence="2">Uncharacterized protein</fullName>
    </submittedName>
</protein>
<sequence>MLIPLYHVHDNMKKYFKQYSTGDFAVLLILVTGIVAIDLTDEGMSGKIAHTVLMIAVVITLLKGFIMMWRESRHERKRKN</sequence>
<dbReference type="Proteomes" id="UP001164713">
    <property type="component" value="Chromosome"/>
</dbReference>
<keyword evidence="3" id="KW-1185">Reference proteome</keyword>